<evidence type="ECO:0000313" key="1">
    <source>
        <dbReference type="EMBL" id="CAA9994761.1"/>
    </source>
</evidence>
<name>A0A6H5FZC1_9HEMI</name>
<dbReference type="EMBL" id="CADCXU010002510">
    <property type="protein sequence ID" value="CAA9994761.1"/>
    <property type="molecule type" value="Genomic_DNA"/>
</dbReference>
<feature type="non-terminal residue" evidence="1">
    <location>
        <position position="90"/>
    </location>
</feature>
<dbReference type="Proteomes" id="UP000479000">
    <property type="component" value="Unassembled WGS sequence"/>
</dbReference>
<reference evidence="1 2" key="1">
    <citation type="submission" date="2020-02" db="EMBL/GenBank/DDBJ databases">
        <authorList>
            <person name="Ferguson B K."/>
        </authorList>
    </citation>
    <scope>NUCLEOTIDE SEQUENCE [LARGE SCALE GENOMIC DNA]</scope>
</reference>
<protein>
    <submittedName>
        <fullName evidence="1">Uncharacterized protein</fullName>
    </submittedName>
</protein>
<organism evidence="1 2">
    <name type="scientific">Nesidiocoris tenuis</name>
    <dbReference type="NCBI Taxonomy" id="355587"/>
    <lineage>
        <taxon>Eukaryota</taxon>
        <taxon>Metazoa</taxon>
        <taxon>Ecdysozoa</taxon>
        <taxon>Arthropoda</taxon>
        <taxon>Hexapoda</taxon>
        <taxon>Insecta</taxon>
        <taxon>Pterygota</taxon>
        <taxon>Neoptera</taxon>
        <taxon>Paraneoptera</taxon>
        <taxon>Hemiptera</taxon>
        <taxon>Heteroptera</taxon>
        <taxon>Panheteroptera</taxon>
        <taxon>Cimicomorpha</taxon>
        <taxon>Miridae</taxon>
        <taxon>Dicyphina</taxon>
        <taxon>Nesidiocoris</taxon>
    </lineage>
</organism>
<sequence>MPYVEIIDPLAANNRYFVNFGRSLASAGTTDTSAPVSIRNLVLGSLMNNQLVVWPHRSLCHTIGRLVFLFINIRKMTWMFILEHLYRIGN</sequence>
<evidence type="ECO:0000313" key="2">
    <source>
        <dbReference type="Proteomes" id="UP000479000"/>
    </source>
</evidence>
<proteinExistence type="predicted"/>
<accession>A0A6H5FZC1</accession>
<dbReference type="AlphaFoldDB" id="A0A6H5FZC1"/>
<keyword evidence="2" id="KW-1185">Reference proteome</keyword>
<gene>
    <name evidence="1" type="ORF">NTEN_LOCUS1577</name>
</gene>